<proteinExistence type="predicted"/>
<keyword evidence="1" id="KW-0472">Membrane</keyword>
<dbReference type="RefSeq" id="WP_273840353.1">
    <property type="nucleotide sequence ID" value="NZ_JAQQWT010000002.1"/>
</dbReference>
<name>A0ABV6NHF2_9BACI</name>
<dbReference type="EMBL" id="JBHLTR010000017">
    <property type="protein sequence ID" value="MFC0560192.1"/>
    <property type="molecule type" value="Genomic_DNA"/>
</dbReference>
<accession>A0ABV6NHF2</accession>
<reference evidence="2 3" key="1">
    <citation type="submission" date="2024-09" db="EMBL/GenBank/DDBJ databases">
        <authorList>
            <person name="Sun Q."/>
            <person name="Mori K."/>
        </authorList>
    </citation>
    <scope>NUCLEOTIDE SEQUENCE [LARGE SCALE GENOMIC DNA]</scope>
    <source>
        <strain evidence="2 3">NCAIM B.02301</strain>
    </source>
</reference>
<keyword evidence="1" id="KW-0812">Transmembrane</keyword>
<evidence type="ECO:0000313" key="3">
    <source>
        <dbReference type="Proteomes" id="UP001589833"/>
    </source>
</evidence>
<sequence length="58" mass="6444">MSDTIFWISTLGSLVTLGCFVWLFASIGKRILKEEKEAGRDLTYEASPFTGSAKTNKK</sequence>
<keyword evidence="3" id="KW-1185">Reference proteome</keyword>
<keyword evidence="1" id="KW-1133">Transmembrane helix</keyword>
<feature type="transmembrane region" description="Helical" evidence="1">
    <location>
        <begin position="6"/>
        <end position="25"/>
    </location>
</feature>
<evidence type="ECO:0000313" key="2">
    <source>
        <dbReference type="EMBL" id="MFC0560192.1"/>
    </source>
</evidence>
<gene>
    <name evidence="2" type="ORF">ACFFH4_14215</name>
</gene>
<evidence type="ECO:0000256" key="1">
    <source>
        <dbReference type="SAM" id="Phobius"/>
    </source>
</evidence>
<protein>
    <recommendedName>
        <fullName evidence="4">Cbb3-type cytochrome c oxidase subunit 3</fullName>
    </recommendedName>
</protein>
<evidence type="ECO:0008006" key="4">
    <source>
        <dbReference type="Google" id="ProtNLM"/>
    </source>
</evidence>
<organism evidence="2 3">
    <name type="scientific">Halalkalibacter alkalisediminis</name>
    <dbReference type="NCBI Taxonomy" id="935616"/>
    <lineage>
        <taxon>Bacteria</taxon>
        <taxon>Bacillati</taxon>
        <taxon>Bacillota</taxon>
        <taxon>Bacilli</taxon>
        <taxon>Bacillales</taxon>
        <taxon>Bacillaceae</taxon>
        <taxon>Halalkalibacter</taxon>
    </lineage>
</organism>
<comment type="caution">
    <text evidence="2">The sequence shown here is derived from an EMBL/GenBank/DDBJ whole genome shotgun (WGS) entry which is preliminary data.</text>
</comment>
<dbReference type="Proteomes" id="UP001589833">
    <property type="component" value="Unassembled WGS sequence"/>
</dbReference>